<dbReference type="AlphaFoldDB" id="A0A4Z2HJ52"/>
<organism evidence="1 2">
    <name type="scientific">Liparis tanakae</name>
    <name type="common">Tanaka's snailfish</name>
    <dbReference type="NCBI Taxonomy" id="230148"/>
    <lineage>
        <taxon>Eukaryota</taxon>
        <taxon>Metazoa</taxon>
        <taxon>Chordata</taxon>
        <taxon>Craniata</taxon>
        <taxon>Vertebrata</taxon>
        <taxon>Euteleostomi</taxon>
        <taxon>Actinopterygii</taxon>
        <taxon>Neopterygii</taxon>
        <taxon>Teleostei</taxon>
        <taxon>Neoteleostei</taxon>
        <taxon>Acanthomorphata</taxon>
        <taxon>Eupercaria</taxon>
        <taxon>Perciformes</taxon>
        <taxon>Cottioidei</taxon>
        <taxon>Cottales</taxon>
        <taxon>Liparidae</taxon>
        <taxon>Liparis</taxon>
    </lineage>
</organism>
<reference evidence="1 2" key="1">
    <citation type="submission" date="2019-03" db="EMBL/GenBank/DDBJ databases">
        <title>First draft genome of Liparis tanakae, snailfish: a comprehensive survey of snailfish specific genes.</title>
        <authorList>
            <person name="Kim W."/>
            <person name="Song I."/>
            <person name="Jeong J.-H."/>
            <person name="Kim D."/>
            <person name="Kim S."/>
            <person name="Ryu S."/>
            <person name="Song J.Y."/>
            <person name="Lee S.K."/>
        </authorList>
    </citation>
    <scope>NUCLEOTIDE SEQUENCE [LARGE SCALE GENOMIC DNA]</scope>
    <source>
        <tissue evidence="1">Muscle</tissue>
    </source>
</reference>
<evidence type="ECO:0000313" key="1">
    <source>
        <dbReference type="EMBL" id="TNN65590.1"/>
    </source>
</evidence>
<accession>A0A4Z2HJ52</accession>
<dbReference type="EMBL" id="SRLO01000232">
    <property type="protein sequence ID" value="TNN65590.1"/>
    <property type="molecule type" value="Genomic_DNA"/>
</dbReference>
<comment type="caution">
    <text evidence="1">The sequence shown here is derived from an EMBL/GenBank/DDBJ whole genome shotgun (WGS) entry which is preliminary data.</text>
</comment>
<protein>
    <submittedName>
        <fullName evidence="1">Uncharacterized protein</fullName>
    </submittedName>
</protein>
<gene>
    <name evidence="1" type="ORF">EYF80_024119</name>
</gene>
<evidence type="ECO:0000313" key="2">
    <source>
        <dbReference type="Proteomes" id="UP000314294"/>
    </source>
</evidence>
<dbReference type="Proteomes" id="UP000314294">
    <property type="component" value="Unassembled WGS sequence"/>
</dbReference>
<keyword evidence="2" id="KW-1185">Reference proteome</keyword>
<proteinExistence type="predicted"/>
<name>A0A4Z2HJ52_9TELE</name>
<sequence length="265" mass="30238">MRAAVGRHLHGVLDQAEQLHRQLVDVQDVAEDHLHILHNKRNIQMCMYWRGQRAWAPPQEKALSTPYRNVDISVLLTCGVKILGLDRKCWRNTLMMRSSSRRYCRSSAISSRTRSSYVSSPEDDGSSVHWDIKPMSSSWSNMSINTCARVKGNDEARVKAIDTPKKPAAIKLSVCFSSPPPLTYSHLVCTHGHLDVLLADFIVPNVADVVARQFQYVCRYVFEHSHDVQGHVVVHFIAQHLLVGPRVWFWAEKKNVLVESKYIDE</sequence>